<dbReference type="STRING" id="260552.Mag101_16635"/>
<dbReference type="Proteomes" id="UP000188219">
    <property type="component" value="Chromosome"/>
</dbReference>
<evidence type="ECO:0000256" key="2">
    <source>
        <dbReference type="SAM" id="MobiDB-lite"/>
    </source>
</evidence>
<feature type="chain" id="PRO_5010268345" description="Tetratricopeptide repeat-like domain-containing protein" evidence="3">
    <location>
        <begin position="28"/>
        <end position="707"/>
    </location>
</feature>
<keyword evidence="1" id="KW-0175">Coiled coil</keyword>
<evidence type="ECO:0000313" key="4">
    <source>
        <dbReference type="EMBL" id="AQQ69072.1"/>
    </source>
</evidence>
<dbReference type="Gene3D" id="1.25.40.10">
    <property type="entry name" value="Tetratricopeptide repeat domain"/>
    <property type="match status" value="1"/>
</dbReference>
<evidence type="ECO:0008006" key="6">
    <source>
        <dbReference type="Google" id="ProtNLM"/>
    </source>
</evidence>
<dbReference type="AlphaFoldDB" id="A0A1Q2MA36"/>
<dbReference type="InterPro" id="IPR011990">
    <property type="entry name" value="TPR-like_helical_dom_sf"/>
</dbReference>
<dbReference type="SUPFAM" id="SSF48452">
    <property type="entry name" value="TPR-like"/>
    <property type="match status" value="1"/>
</dbReference>
<evidence type="ECO:0000313" key="5">
    <source>
        <dbReference type="Proteomes" id="UP000188219"/>
    </source>
</evidence>
<gene>
    <name evidence="4" type="ORF">Mag101_16635</name>
</gene>
<feature type="coiled-coil region" evidence="1">
    <location>
        <begin position="416"/>
        <end position="487"/>
    </location>
</feature>
<protein>
    <recommendedName>
        <fullName evidence="6">Tetratricopeptide repeat-like domain-containing protein</fullName>
    </recommendedName>
</protein>
<evidence type="ECO:0000256" key="3">
    <source>
        <dbReference type="SAM" id="SignalP"/>
    </source>
</evidence>
<dbReference type="KEGG" id="maga:Mag101_16635"/>
<feature type="signal peptide" evidence="3">
    <location>
        <begin position="1"/>
        <end position="27"/>
    </location>
</feature>
<feature type="region of interest" description="Disordered" evidence="2">
    <location>
        <begin position="652"/>
        <end position="707"/>
    </location>
</feature>
<accession>A0A1Q2MA36</accession>
<keyword evidence="5" id="KW-1185">Reference proteome</keyword>
<feature type="compositionally biased region" description="Low complexity" evidence="2">
    <location>
        <begin position="652"/>
        <end position="674"/>
    </location>
</feature>
<keyword evidence="3" id="KW-0732">Signal</keyword>
<evidence type="ECO:0000256" key="1">
    <source>
        <dbReference type="SAM" id="Coils"/>
    </source>
</evidence>
<name>A0A1Q2MA36_9GAMM</name>
<dbReference type="eggNOG" id="COG0457">
    <property type="taxonomic scope" value="Bacteria"/>
</dbReference>
<proteinExistence type="predicted"/>
<dbReference type="EMBL" id="CP019650">
    <property type="protein sequence ID" value="AQQ69072.1"/>
    <property type="molecule type" value="Genomic_DNA"/>
</dbReference>
<sequence length="707" mass="79038">MGSVVLKKASLALVLTGIITGASTCVAQDAPAPENSAEADKQKFQQAQDMRYGAALYHYFQGNTFDALSTLMVSDLRGGISHHADNADLIRGGISLAFGLERQAATLFEQQLQKAVDEDNHQRLARFRQIAWMKLAELNYRHQNWDTAAQQLEKSGAIHETTLTLNLAIRNGDLGQAAQLLRMADLAVAERVLGHNNLAAAFARGKYFPAAAEEYQRAADLVDTVTLDKDLDAELREELYILRDKARIGAGYALTLQGDYTAAANEFRRVRLDTPWSADALLGLGWASVNGQMHTQAVDALGYLIRQNPLLPQVQEALLALPYTYEALERPKLALRTYQSAEQQYQRALTDLNNLHSASAHLQFAEIDGDEKIDLQRYGWLEDAETPALIRMNQHYLLQMMQSDRLQLQLSELRDLQQLRRVLDRWQQRLPEFQTLIEEREQRRLSIVQAHDSAQYDQQVQIAEQQLDELQTSLQRIESEKDSLALLATQTGETSEFLQMLREAEQRYARLSTAGKTSNYQQQTLARARGILQWQASEQYHQNLWEKRKTIDALEETLVDAARNQRQVARIAAEAPQLNLLSGSVDDAGLRINQQRNAIDRASAVIETQIRADLQSALSGARDRVEQYIAHTRLAIARIQDAAMQGHYDLPAAEPAKEAAPSASEEPAGEEASSVEQKSSVEDEPSADTEPSADKKPSANQELEPAL</sequence>
<reference evidence="4" key="1">
    <citation type="submission" date="2017-02" db="EMBL/GenBank/DDBJ databases">
        <title>Genome of Microbulbifer agarilyticus GP101.</title>
        <authorList>
            <person name="Jung J."/>
            <person name="Bae S.S."/>
            <person name="Baek K."/>
        </authorList>
    </citation>
    <scope>NUCLEOTIDE SEQUENCE [LARGE SCALE GENOMIC DNA]</scope>
    <source>
        <strain evidence="4">GP101</strain>
    </source>
</reference>
<organism evidence="4 5">
    <name type="scientific">Microbulbifer agarilyticus</name>
    <dbReference type="NCBI Taxonomy" id="260552"/>
    <lineage>
        <taxon>Bacteria</taxon>
        <taxon>Pseudomonadati</taxon>
        <taxon>Pseudomonadota</taxon>
        <taxon>Gammaproteobacteria</taxon>
        <taxon>Cellvibrionales</taxon>
        <taxon>Microbulbiferaceae</taxon>
        <taxon>Microbulbifer</taxon>
    </lineage>
</organism>